<organism evidence="6 7">
    <name type="scientific">Marinobacter qingdaonensis</name>
    <dbReference type="NCBI Taxonomy" id="3108486"/>
    <lineage>
        <taxon>Bacteria</taxon>
        <taxon>Pseudomonadati</taxon>
        <taxon>Pseudomonadota</taxon>
        <taxon>Gammaproteobacteria</taxon>
        <taxon>Pseudomonadales</taxon>
        <taxon>Marinobacteraceae</taxon>
        <taxon>Marinobacter</taxon>
    </lineage>
</organism>
<keyword evidence="2" id="KW-0805">Transcription regulation</keyword>
<dbReference type="InterPro" id="IPR005119">
    <property type="entry name" value="LysR_subst-bd"/>
</dbReference>
<comment type="caution">
    <text evidence="6">The sequence shown here is derived from an EMBL/GenBank/DDBJ whole genome shotgun (WGS) entry which is preliminary data.</text>
</comment>
<dbReference type="Proteomes" id="UP001305746">
    <property type="component" value="Unassembled WGS sequence"/>
</dbReference>
<dbReference type="InterPro" id="IPR036388">
    <property type="entry name" value="WH-like_DNA-bd_sf"/>
</dbReference>
<evidence type="ECO:0000259" key="5">
    <source>
        <dbReference type="PROSITE" id="PS50931"/>
    </source>
</evidence>
<gene>
    <name evidence="6" type="ORF">U5822_00560</name>
</gene>
<proteinExistence type="inferred from homology"/>
<keyword evidence="7" id="KW-1185">Reference proteome</keyword>
<evidence type="ECO:0000313" key="7">
    <source>
        <dbReference type="Proteomes" id="UP001305746"/>
    </source>
</evidence>
<reference evidence="6 7" key="1">
    <citation type="submission" date="2023-12" db="EMBL/GenBank/DDBJ databases">
        <title>Marinobacter qingdaonensis sp. nov., isolated from the intertidal sediment of Qingdao, PR China.</title>
        <authorList>
            <person name="Li Y."/>
        </authorList>
    </citation>
    <scope>NUCLEOTIDE SEQUENCE [LARGE SCALE GENOMIC DNA]</scope>
    <source>
        <strain evidence="6 7">ASW11-75</strain>
    </source>
</reference>
<feature type="domain" description="HTH lysR-type" evidence="5">
    <location>
        <begin position="1"/>
        <end position="58"/>
    </location>
</feature>
<dbReference type="Pfam" id="PF03466">
    <property type="entry name" value="LysR_substrate"/>
    <property type="match status" value="1"/>
</dbReference>
<evidence type="ECO:0000256" key="4">
    <source>
        <dbReference type="ARBA" id="ARBA00023163"/>
    </source>
</evidence>
<dbReference type="SUPFAM" id="SSF46785">
    <property type="entry name" value="Winged helix' DNA-binding domain"/>
    <property type="match status" value="1"/>
</dbReference>
<dbReference type="PRINTS" id="PR00039">
    <property type="entry name" value="HTHLYSR"/>
</dbReference>
<comment type="similarity">
    <text evidence="1">Belongs to the LysR transcriptional regulatory family.</text>
</comment>
<accession>A0ABU5NTM8</accession>
<evidence type="ECO:0000313" key="6">
    <source>
        <dbReference type="EMBL" id="MEA1079138.1"/>
    </source>
</evidence>
<dbReference type="RefSeq" id="WP_322853681.1">
    <property type="nucleotide sequence ID" value="NZ_JAYDCJ010000001.1"/>
</dbReference>
<dbReference type="InterPro" id="IPR036390">
    <property type="entry name" value="WH_DNA-bd_sf"/>
</dbReference>
<dbReference type="PROSITE" id="PS50931">
    <property type="entry name" value="HTH_LYSR"/>
    <property type="match status" value="1"/>
</dbReference>
<evidence type="ECO:0000256" key="2">
    <source>
        <dbReference type="ARBA" id="ARBA00023015"/>
    </source>
</evidence>
<name>A0ABU5NTM8_9GAMM</name>
<dbReference type="PANTHER" id="PTHR30427">
    <property type="entry name" value="TRANSCRIPTIONAL ACTIVATOR PROTEIN LYSR"/>
    <property type="match status" value="1"/>
</dbReference>
<dbReference type="InterPro" id="IPR000847">
    <property type="entry name" value="LysR_HTH_N"/>
</dbReference>
<sequence length="300" mass="33192">MNVRHIELFQAILQTGTLTAAAELLNISQPAASKMLQHAEQQLGFSLFDRVRGKLQATAEARILQQKTESLFFDLQSLRRLAQSLRRGEESSLRLVCTPALAQDVLPAAICKWREAYPHVHCELATQHTSEIIQALLLREADIGLTLQHVEHSGLQTECLCLGGIRVIAPPGWWSEEDLRQSVNLQYLADKPLIGIDAQDGLGGLLRTHIQDLSPRPKINTWVQTYQLAKGLVEVGQGLALVDPLTAAQTGAGGKVQARCIEPRLTVPLYLLFRIGERTSLAGKALIQSIREYAKELFDD</sequence>
<evidence type="ECO:0000256" key="3">
    <source>
        <dbReference type="ARBA" id="ARBA00023125"/>
    </source>
</evidence>
<dbReference type="PANTHER" id="PTHR30427:SF1">
    <property type="entry name" value="TRANSCRIPTIONAL ACTIVATOR PROTEIN LYSR"/>
    <property type="match status" value="1"/>
</dbReference>
<dbReference type="Pfam" id="PF00126">
    <property type="entry name" value="HTH_1"/>
    <property type="match status" value="1"/>
</dbReference>
<protein>
    <submittedName>
        <fullName evidence="6">LysR family transcriptional regulator</fullName>
    </submittedName>
</protein>
<keyword evidence="4" id="KW-0804">Transcription</keyword>
<keyword evidence="3" id="KW-0238">DNA-binding</keyword>
<dbReference type="EMBL" id="JAYDCJ010000001">
    <property type="protein sequence ID" value="MEA1079138.1"/>
    <property type="molecule type" value="Genomic_DNA"/>
</dbReference>
<dbReference type="Gene3D" id="1.10.10.10">
    <property type="entry name" value="Winged helix-like DNA-binding domain superfamily/Winged helix DNA-binding domain"/>
    <property type="match status" value="1"/>
</dbReference>
<evidence type="ECO:0000256" key="1">
    <source>
        <dbReference type="ARBA" id="ARBA00009437"/>
    </source>
</evidence>
<dbReference type="SUPFAM" id="SSF53850">
    <property type="entry name" value="Periplasmic binding protein-like II"/>
    <property type="match status" value="1"/>
</dbReference>
<dbReference type="Gene3D" id="3.40.190.10">
    <property type="entry name" value="Periplasmic binding protein-like II"/>
    <property type="match status" value="2"/>
</dbReference>